<feature type="compositionally biased region" description="Acidic residues" evidence="2">
    <location>
        <begin position="274"/>
        <end position="283"/>
    </location>
</feature>
<dbReference type="Proteomes" id="UP000280791">
    <property type="component" value="Unassembled WGS sequence"/>
</dbReference>
<comment type="similarity">
    <text evidence="1">Belongs to the DnaB/DnaD family.</text>
</comment>
<dbReference type="PANTHER" id="PTHR37293:SF5">
    <property type="entry name" value="DNA REPLICATION PROTEIN"/>
    <property type="match status" value="1"/>
</dbReference>
<name>A0A497YT28_9BACL</name>
<organism evidence="4 5">
    <name type="scientific">Planococcus citreus</name>
    <dbReference type="NCBI Taxonomy" id="1373"/>
    <lineage>
        <taxon>Bacteria</taxon>
        <taxon>Bacillati</taxon>
        <taxon>Bacillota</taxon>
        <taxon>Bacilli</taxon>
        <taxon>Bacillales</taxon>
        <taxon>Caryophanaceae</taxon>
        <taxon>Planococcus</taxon>
    </lineage>
</organism>
<evidence type="ECO:0000313" key="5">
    <source>
        <dbReference type="Proteomes" id="UP000280791"/>
    </source>
</evidence>
<dbReference type="Gene3D" id="1.10.10.630">
    <property type="entry name" value="DnaD domain-like"/>
    <property type="match status" value="1"/>
</dbReference>
<dbReference type="InterPro" id="IPR053162">
    <property type="entry name" value="DnaD"/>
</dbReference>
<evidence type="ECO:0000256" key="1">
    <source>
        <dbReference type="ARBA" id="ARBA00093462"/>
    </source>
</evidence>
<dbReference type="OrthoDB" id="1258529at2"/>
<protein>
    <submittedName>
        <fullName evidence="4">DnaD domain phage replication protein</fullName>
    </submittedName>
</protein>
<dbReference type="RefSeq" id="WP_121297707.1">
    <property type="nucleotide sequence ID" value="NZ_QBEW01000043.1"/>
</dbReference>
<dbReference type="SUPFAM" id="SSF158499">
    <property type="entry name" value="DnaD domain-like"/>
    <property type="match status" value="1"/>
</dbReference>
<reference evidence="4 5" key="1">
    <citation type="submission" date="2018-10" db="EMBL/GenBank/DDBJ databases">
        <title>Genomic Encyclopedia of Type Strains, Phase IV (KMG-IV): sequencing the most valuable type-strain genomes for metagenomic binning, comparative biology and taxonomic classification.</title>
        <authorList>
            <person name="Goeker M."/>
        </authorList>
    </citation>
    <scope>NUCLEOTIDE SEQUENCE [LARGE SCALE GENOMIC DNA]</scope>
    <source>
        <strain evidence="4 5">DSM 20549</strain>
    </source>
</reference>
<keyword evidence="5" id="KW-1185">Reference proteome</keyword>
<dbReference type="InterPro" id="IPR034829">
    <property type="entry name" value="DnaD-like_sf"/>
</dbReference>
<gene>
    <name evidence="4" type="ORF">DFR62_0296</name>
</gene>
<sequence length="283" mass="32873">MSKYRQVQVGYWQDGFVLDLTPEEKYFYIYLMTNSKASQIGIYELPKRIIETETGYNRETVEKLLQRFVDYGKIDYNDDTKEIMLLNWARHNWNNSPKVVARVEEELRSVKHVPFASNYLDIANTIKADTVSIQYPYSTDSLCKQEIRDKEKDKDKDKEKEQHHQGPDPKPVVADAGKAFRFYEQNISHLVPHIAERISIMIDESSEELVHEALKRSVEANARNKMNYADTILRAWSDQRITTLSAVLAADKETERRKRGNANGTNRKNHGGPDDEEWDGISL</sequence>
<accession>A0A497YT28</accession>
<evidence type="ECO:0000256" key="2">
    <source>
        <dbReference type="SAM" id="MobiDB-lite"/>
    </source>
</evidence>
<feature type="compositionally biased region" description="Basic and acidic residues" evidence="2">
    <location>
        <begin position="144"/>
        <end position="167"/>
    </location>
</feature>
<proteinExistence type="inferred from homology"/>
<dbReference type="Pfam" id="PF07261">
    <property type="entry name" value="DnaB_2"/>
    <property type="match status" value="1"/>
</dbReference>
<evidence type="ECO:0000259" key="3">
    <source>
        <dbReference type="Pfam" id="PF07261"/>
    </source>
</evidence>
<dbReference type="InterPro" id="IPR006343">
    <property type="entry name" value="DnaB/C_C"/>
</dbReference>
<feature type="region of interest" description="Disordered" evidence="2">
    <location>
        <begin position="249"/>
        <end position="283"/>
    </location>
</feature>
<dbReference type="PANTHER" id="PTHR37293">
    <property type="entry name" value="PHAGE REPLICATION PROTEIN-RELATED"/>
    <property type="match status" value="1"/>
</dbReference>
<evidence type="ECO:0000313" key="4">
    <source>
        <dbReference type="EMBL" id="RLJ90154.1"/>
    </source>
</evidence>
<feature type="domain" description="DnaB/C C-terminal" evidence="3">
    <location>
        <begin position="180"/>
        <end position="248"/>
    </location>
</feature>
<dbReference type="AlphaFoldDB" id="A0A497YT28"/>
<comment type="caution">
    <text evidence="4">The sequence shown here is derived from an EMBL/GenBank/DDBJ whole genome shotgun (WGS) entry which is preliminary data.</text>
</comment>
<feature type="region of interest" description="Disordered" evidence="2">
    <location>
        <begin position="144"/>
        <end position="173"/>
    </location>
</feature>
<dbReference type="EMBL" id="RCCP01000001">
    <property type="protein sequence ID" value="RLJ90154.1"/>
    <property type="molecule type" value="Genomic_DNA"/>
</dbReference>
<dbReference type="NCBIfam" id="TIGR01446">
    <property type="entry name" value="DnaD_dom"/>
    <property type="match status" value="1"/>
</dbReference>